<dbReference type="AlphaFoldDB" id="A0AAE3N9J2"/>
<evidence type="ECO:0000313" key="13">
    <source>
        <dbReference type="Proteomes" id="UP001212602"/>
    </source>
</evidence>
<keyword evidence="13" id="KW-1185">Reference proteome</keyword>
<evidence type="ECO:0000256" key="6">
    <source>
        <dbReference type="ARBA" id="ARBA00035024"/>
    </source>
</evidence>
<name>A0AAE3N9J2_9BURK</name>
<keyword evidence="12" id="KW-0436">Ligase</keyword>
<evidence type="ECO:0000256" key="7">
    <source>
        <dbReference type="ARBA" id="ARBA00035036"/>
    </source>
</evidence>
<dbReference type="Pfam" id="PF18127">
    <property type="entry name" value="NAMPT_N"/>
    <property type="match status" value="1"/>
</dbReference>
<keyword evidence="3 12" id="KW-0328">Glycosyltransferase</keyword>
<dbReference type="Gene3D" id="3.20.20.70">
    <property type="entry name" value="Aldolase class I"/>
    <property type="match status" value="1"/>
</dbReference>
<gene>
    <name evidence="12" type="ORF">PGB34_14885</name>
</gene>
<organism evidence="12 13">
    <name type="scientific">Xenophilus arseniciresistens</name>
    <dbReference type="NCBI Taxonomy" id="1283306"/>
    <lineage>
        <taxon>Bacteria</taxon>
        <taxon>Pseudomonadati</taxon>
        <taxon>Pseudomonadota</taxon>
        <taxon>Betaproteobacteria</taxon>
        <taxon>Burkholderiales</taxon>
        <taxon>Comamonadaceae</taxon>
        <taxon>Xenophilus</taxon>
    </lineage>
</organism>
<dbReference type="NCBIfam" id="NF006629">
    <property type="entry name" value="PRK09198.1"/>
    <property type="match status" value="1"/>
</dbReference>
<evidence type="ECO:0000259" key="10">
    <source>
        <dbReference type="Pfam" id="PF04095"/>
    </source>
</evidence>
<feature type="domain" description="Nicotinamide phosphoribosyltransferase N-terminal" evidence="11">
    <location>
        <begin position="12"/>
        <end position="105"/>
    </location>
</feature>
<dbReference type="CDD" id="cd01569">
    <property type="entry name" value="PBEF_like"/>
    <property type="match status" value="1"/>
</dbReference>
<sequence>MTSNLDGALGRNLLLRSDSYKVSHWVQYPPGTRTVFSYVESRGGAFGHGVFFGLQAWLREYLSRPVTQADVDEAQALMALHGLPFNRAGWQLLIDRHGGRLPLRIRAVPEGSVLPVRNVLATVENTDPDFFWLTSYIETELLRAIWYPSTVATVSAAAKATLLRYLRANSDDPEGQIGFKLHDFGARGVSSNESAALGGLAHLVNFQGTDTLMALMAARRWYDCEIAGFSIPAAEHSTITSWGRAHEADAYRNMLAQFARPGATFAVVSDSYDIFRACDELWGRELKAEVQRSGATLVVRPDSGEPAPTVLKVAQILAERFGTRTNARGFKVLNTVRIIQGDGIDLDSLRTVLATLHAEGFAAENIAFGMGGGLLQRCNRDTMQWAMKCSAVQVGDEWREVFKDPVGDTRKRSKRGRLTLAGSAEAGWRTARLDGPEGAPADDALQTVYENGELLRTQSFDEVRGLAAAGVMRLADTHAL</sequence>
<evidence type="ECO:0000259" key="11">
    <source>
        <dbReference type="Pfam" id="PF18127"/>
    </source>
</evidence>
<feature type="binding site" evidence="9">
    <location>
        <position position="300"/>
    </location>
    <ligand>
        <name>diphosphate</name>
        <dbReference type="ChEBI" id="CHEBI:33019"/>
    </ligand>
</feature>
<evidence type="ECO:0000256" key="3">
    <source>
        <dbReference type="ARBA" id="ARBA00022676"/>
    </source>
</evidence>
<evidence type="ECO:0000256" key="4">
    <source>
        <dbReference type="ARBA" id="ARBA00022679"/>
    </source>
</evidence>
<dbReference type="GO" id="GO:0016874">
    <property type="term" value="F:ligase activity"/>
    <property type="evidence" value="ECO:0007669"/>
    <property type="project" value="UniProtKB-KW"/>
</dbReference>
<dbReference type="InterPro" id="IPR041529">
    <property type="entry name" value="DUF5598"/>
</dbReference>
<keyword evidence="4" id="KW-0808">Transferase</keyword>
<feature type="binding site" evidence="9">
    <location>
        <position position="380"/>
    </location>
    <ligand>
        <name>beta-nicotinamide D-ribonucleotide</name>
        <dbReference type="ChEBI" id="CHEBI:14649"/>
    </ligand>
</feature>
<comment type="similarity">
    <text evidence="1">Belongs to the NAPRTase family.</text>
</comment>
<comment type="pathway">
    <text evidence="5">Cofactor biosynthesis; NAD(+) biosynthesis; nicotinamide D-ribonucleotide from 5-phospho-alpha-D-ribose 1-diphosphate and nicotinamide: step 1/1.</text>
</comment>
<dbReference type="GO" id="GO:0009435">
    <property type="term" value="P:NAD+ biosynthetic process"/>
    <property type="evidence" value="ECO:0007669"/>
    <property type="project" value="InterPro"/>
</dbReference>
<dbReference type="Proteomes" id="UP001212602">
    <property type="component" value="Unassembled WGS sequence"/>
</dbReference>
<dbReference type="GO" id="GO:0047280">
    <property type="term" value="F:nicotinamide phosphoribosyltransferase activity"/>
    <property type="evidence" value="ECO:0007669"/>
    <property type="project" value="UniProtKB-EC"/>
</dbReference>
<dbReference type="EC" id="2.4.2.12" evidence="6"/>
<dbReference type="PANTHER" id="PTHR43816">
    <property type="entry name" value="NICOTINAMIDE PHOSPHORIBOSYLTRANSFERASE"/>
    <property type="match status" value="1"/>
</dbReference>
<reference evidence="12" key="1">
    <citation type="submission" date="2023-01" db="EMBL/GenBank/DDBJ databases">
        <title>Xenophilus mangrovi sp. nov., isolated from soil of Mangrove nature reserve.</title>
        <authorList>
            <person name="Xu S."/>
            <person name="Liu Z."/>
            <person name="Xu Y."/>
        </authorList>
    </citation>
    <scope>NUCLEOTIDE SEQUENCE</scope>
    <source>
        <strain evidence="12">YW8</strain>
    </source>
</reference>
<feature type="binding site" evidence="9">
    <location>
        <position position="372"/>
    </location>
    <ligand>
        <name>beta-nicotinamide D-ribonucleotide</name>
        <dbReference type="ChEBI" id="CHEBI:14649"/>
    </ligand>
</feature>
<feature type="domain" description="Nicotinate/nicotinamide phosphoribosyltransferase" evidence="10">
    <location>
        <begin position="179"/>
        <end position="452"/>
    </location>
</feature>
<feature type="binding site" evidence="9">
    <location>
        <begin position="300"/>
        <end position="302"/>
    </location>
    <ligand>
        <name>beta-nicotinamide D-ribonucleotide</name>
        <dbReference type="ChEBI" id="CHEBI:14649"/>
    </ligand>
</feature>
<comment type="catalytic activity">
    <reaction evidence="8">
        <text>beta-nicotinamide D-ribonucleotide + diphosphate = 5-phospho-alpha-D-ribose 1-diphosphate + nicotinamide + H(+)</text>
        <dbReference type="Rhea" id="RHEA:16149"/>
        <dbReference type="ChEBI" id="CHEBI:14649"/>
        <dbReference type="ChEBI" id="CHEBI:15378"/>
        <dbReference type="ChEBI" id="CHEBI:17154"/>
        <dbReference type="ChEBI" id="CHEBI:33019"/>
        <dbReference type="ChEBI" id="CHEBI:58017"/>
        <dbReference type="EC" id="2.4.2.12"/>
    </reaction>
    <physiologicalReaction direction="right-to-left" evidence="8">
        <dbReference type="Rhea" id="RHEA:16151"/>
    </physiologicalReaction>
</comment>
<dbReference type="Pfam" id="PF04095">
    <property type="entry name" value="NAPRTase"/>
    <property type="match status" value="1"/>
</dbReference>
<evidence type="ECO:0000256" key="9">
    <source>
        <dbReference type="PIRSR" id="PIRSR005943-1"/>
    </source>
</evidence>
<protein>
    <recommendedName>
        <fullName evidence="7">Nicotinamide phosphoribosyltransferase</fullName>
        <ecNumber evidence="6">2.4.2.12</ecNumber>
    </recommendedName>
</protein>
<dbReference type="RefSeq" id="WP_271428889.1">
    <property type="nucleotide sequence ID" value="NZ_JAQIPB010000007.1"/>
</dbReference>
<dbReference type="InterPro" id="IPR013785">
    <property type="entry name" value="Aldolase_TIM"/>
</dbReference>
<feature type="binding site" evidence="9">
    <location>
        <position position="210"/>
    </location>
    <ligand>
        <name>beta-nicotinamide D-ribonucleotide</name>
        <dbReference type="ChEBI" id="CHEBI:14649"/>
    </ligand>
</feature>
<evidence type="ECO:0000256" key="2">
    <source>
        <dbReference type="ARBA" id="ARBA00022642"/>
    </source>
</evidence>
<dbReference type="SUPFAM" id="SSF51690">
    <property type="entry name" value="Nicotinate/Quinolinate PRTase C-terminal domain-like"/>
    <property type="match status" value="1"/>
</dbReference>
<evidence type="ECO:0000256" key="5">
    <source>
        <dbReference type="ARBA" id="ARBA00035007"/>
    </source>
</evidence>
<dbReference type="InterPro" id="IPR016471">
    <property type="entry name" value="Nicotinamide_PRibTrfase"/>
</dbReference>
<comment type="caution">
    <text evidence="12">The sequence shown here is derived from an EMBL/GenBank/DDBJ whole genome shotgun (WGS) entry which is preliminary data.</text>
</comment>
<feature type="binding site" evidence="9">
    <location>
        <begin position="341"/>
        <end position="342"/>
    </location>
    <ligand>
        <name>beta-nicotinamide D-ribonucleotide</name>
        <dbReference type="ChEBI" id="CHEBI:14649"/>
    </ligand>
</feature>
<proteinExistence type="inferred from homology"/>
<dbReference type="EMBL" id="JAQIPB010000007">
    <property type="protein sequence ID" value="MDA7417646.1"/>
    <property type="molecule type" value="Genomic_DNA"/>
</dbReference>
<evidence type="ECO:0000313" key="12">
    <source>
        <dbReference type="EMBL" id="MDA7417646.1"/>
    </source>
</evidence>
<accession>A0AAE3N9J2</accession>
<feature type="binding site" evidence="9">
    <location>
        <position position="236"/>
    </location>
    <ligand>
        <name>diphosphate</name>
        <dbReference type="ChEBI" id="CHEBI:33019"/>
    </ligand>
</feature>
<dbReference type="InterPro" id="IPR041525">
    <property type="entry name" value="N/Namide_PRibTrfase"/>
</dbReference>
<evidence type="ECO:0000256" key="1">
    <source>
        <dbReference type="ARBA" id="ARBA00010897"/>
    </source>
</evidence>
<evidence type="ECO:0000256" key="8">
    <source>
        <dbReference type="ARBA" id="ARBA00047835"/>
    </source>
</evidence>
<feature type="binding site" evidence="9">
    <location>
        <position position="187"/>
    </location>
    <ligand>
        <name>diphosphate</name>
        <dbReference type="ChEBI" id="CHEBI:33019"/>
    </ligand>
</feature>
<dbReference type="InterPro" id="IPR036068">
    <property type="entry name" value="Nicotinate_pribotase-like_C"/>
</dbReference>
<dbReference type="PIRSF" id="PIRSF005943">
    <property type="entry name" value="NMPRT"/>
    <property type="match status" value="1"/>
</dbReference>
<keyword evidence="2" id="KW-0662">Pyridine nucleotide biosynthesis</keyword>
<dbReference type="PANTHER" id="PTHR43816:SF1">
    <property type="entry name" value="NICOTINAMIDE PHOSPHORIBOSYLTRANSFERASE"/>
    <property type="match status" value="1"/>
</dbReference>